<comment type="caution">
    <text evidence="1">The sequence shown here is derived from an EMBL/GenBank/DDBJ whole genome shotgun (WGS) entry which is preliminary data.</text>
</comment>
<dbReference type="AlphaFoldDB" id="A0ABD3AVU3"/>
<proteinExistence type="predicted"/>
<dbReference type="Proteomes" id="UP001630127">
    <property type="component" value="Unassembled WGS sequence"/>
</dbReference>
<reference evidence="1 2" key="1">
    <citation type="submission" date="2024-11" db="EMBL/GenBank/DDBJ databases">
        <title>A near-complete genome assembly of Cinchona calisaya.</title>
        <authorList>
            <person name="Lian D.C."/>
            <person name="Zhao X.W."/>
            <person name="Wei L."/>
        </authorList>
    </citation>
    <scope>NUCLEOTIDE SEQUENCE [LARGE SCALE GENOMIC DNA]</scope>
    <source>
        <tissue evidence="1">Nenye</tissue>
    </source>
</reference>
<evidence type="ECO:0000313" key="1">
    <source>
        <dbReference type="EMBL" id="KAL3535306.1"/>
    </source>
</evidence>
<evidence type="ECO:0000313" key="2">
    <source>
        <dbReference type="Proteomes" id="UP001630127"/>
    </source>
</evidence>
<name>A0ABD3AVU3_9GENT</name>
<protein>
    <submittedName>
        <fullName evidence="1">Uncharacterized protein</fullName>
    </submittedName>
</protein>
<dbReference type="EMBL" id="JBJUIK010000002">
    <property type="protein sequence ID" value="KAL3535306.1"/>
    <property type="molecule type" value="Genomic_DNA"/>
</dbReference>
<gene>
    <name evidence="1" type="ORF">ACH5RR_003767</name>
</gene>
<accession>A0ABD3AVU3</accession>
<keyword evidence="2" id="KW-1185">Reference proteome</keyword>
<organism evidence="1 2">
    <name type="scientific">Cinchona calisaya</name>
    <dbReference type="NCBI Taxonomy" id="153742"/>
    <lineage>
        <taxon>Eukaryota</taxon>
        <taxon>Viridiplantae</taxon>
        <taxon>Streptophyta</taxon>
        <taxon>Embryophyta</taxon>
        <taxon>Tracheophyta</taxon>
        <taxon>Spermatophyta</taxon>
        <taxon>Magnoliopsida</taxon>
        <taxon>eudicotyledons</taxon>
        <taxon>Gunneridae</taxon>
        <taxon>Pentapetalae</taxon>
        <taxon>asterids</taxon>
        <taxon>lamiids</taxon>
        <taxon>Gentianales</taxon>
        <taxon>Rubiaceae</taxon>
        <taxon>Cinchonoideae</taxon>
        <taxon>Cinchoneae</taxon>
        <taxon>Cinchona</taxon>
    </lineage>
</organism>
<sequence>MGVIPLETTQDYQGNGPHENVEHIELNGPHEAAIRNEDIRPRCLNLADIENGLFDVAFTDNFCQNDDDLGCLRWLLFRLSVSVDLYKSANFVISTADDTERDSLEECVGAAILSRDGTGETDGTGIWGTQRSCWCQGGWSGYQRNRVVASGGVDSASVLIPIFVPLSQCPSVPLMKYLFPEEVRDLTVFSPE</sequence>